<evidence type="ECO:0000313" key="8">
    <source>
        <dbReference type="EMBL" id="QXN92468.1"/>
    </source>
</evidence>
<feature type="transmembrane region" description="Helical" evidence="6">
    <location>
        <begin position="59"/>
        <end position="78"/>
    </location>
</feature>
<keyword evidence="2" id="KW-1003">Cell membrane</keyword>
<feature type="domain" description="Cardiolipin synthase N-terminal" evidence="7">
    <location>
        <begin position="37"/>
        <end position="80"/>
    </location>
</feature>
<organism evidence="8 9">
    <name type="scientific">Nocardia iowensis</name>
    <dbReference type="NCBI Taxonomy" id="204891"/>
    <lineage>
        <taxon>Bacteria</taxon>
        <taxon>Bacillati</taxon>
        <taxon>Actinomycetota</taxon>
        <taxon>Actinomycetes</taxon>
        <taxon>Mycobacteriales</taxon>
        <taxon>Nocardiaceae</taxon>
        <taxon>Nocardia</taxon>
    </lineage>
</organism>
<reference evidence="8 9" key="1">
    <citation type="submission" date="2021-07" db="EMBL/GenBank/DDBJ databases">
        <title>Whole Genome Sequence of Nocardia Iowensis.</title>
        <authorList>
            <person name="Lamm A."/>
            <person name="Collins-Fairclough A.M."/>
            <person name="Bunk B."/>
            <person name="Sproer C."/>
        </authorList>
    </citation>
    <scope>NUCLEOTIDE SEQUENCE [LARGE SCALE GENOMIC DNA]</scope>
    <source>
        <strain evidence="8 9">NRRL 5646</strain>
    </source>
</reference>
<dbReference type="RefSeq" id="WP_218473773.1">
    <property type="nucleotide sequence ID" value="NZ_BAABJN010000005.1"/>
</dbReference>
<evidence type="ECO:0000256" key="2">
    <source>
        <dbReference type="ARBA" id="ARBA00022475"/>
    </source>
</evidence>
<keyword evidence="5 6" id="KW-0472">Membrane</keyword>
<evidence type="ECO:0000256" key="5">
    <source>
        <dbReference type="ARBA" id="ARBA00023136"/>
    </source>
</evidence>
<keyword evidence="3 6" id="KW-0812">Transmembrane</keyword>
<evidence type="ECO:0000256" key="6">
    <source>
        <dbReference type="SAM" id="Phobius"/>
    </source>
</evidence>
<comment type="subcellular location">
    <subcellularLocation>
        <location evidence="1">Cell membrane</location>
        <topology evidence="1">Multi-pass membrane protein</topology>
    </subcellularLocation>
</comment>
<keyword evidence="9" id="KW-1185">Reference proteome</keyword>
<evidence type="ECO:0000256" key="1">
    <source>
        <dbReference type="ARBA" id="ARBA00004651"/>
    </source>
</evidence>
<proteinExistence type="predicted"/>
<evidence type="ECO:0000313" key="9">
    <source>
        <dbReference type="Proteomes" id="UP000694257"/>
    </source>
</evidence>
<dbReference type="EMBL" id="CP078145">
    <property type="protein sequence ID" value="QXN92468.1"/>
    <property type="molecule type" value="Genomic_DNA"/>
</dbReference>
<dbReference type="Pfam" id="PF13396">
    <property type="entry name" value="PLDc_N"/>
    <property type="match status" value="1"/>
</dbReference>
<sequence>MTTIALASAPALASTAETAGSIALGVLTIAVVLGGVILFIAGVVSALRSSNYAAAGKAIWVLLMLAFPFLGPLVWFIWGRNSTIQPVVHSNSAG</sequence>
<protein>
    <submittedName>
        <fullName evidence="8">PLD nuclease N-terminal domain-containing protein</fullName>
    </submittedName>
</protein>
<keyword evidence="4 6" id="KW-1133">Transmembrane helix</keyword>
<evidence type="ECO:0000256" key="3">
    <source>
        <dbReference type="ARBA" id="ARBA00022692"/>
    </source>
</evidence>
<name>A0ABX8RS47_NOCIO</name>
<accession>A0ABX8RS47</accession>
<evidence type="ECO:0000259" key="7">
    <source>
        <dbReference type="Pfam" id="PF13396"/>
    </source>
</evidence>
<feature type="transmembrane region" description="Helical" evidence="6">
    <location>
        <begin position="23"/>
        <end position="47"/>
    </location>
</feature>
<evidence type="ECO:0000256" key="4">
    <source>
        <dbReference type="ARBA" id="ARBA00022989"/>
    </source>
</evidence>
<dbReference type="Proteomes" id="UP000694257">
    <property type="component" value="Chromosome"/>
</dbReference>
<dbReference type="InterPro" id="IPR027379">
    <property type="entry name" value="CLS_N"/>
</dbReference>
<gene>
    <name evidence="8" type="ORF">KV110_04770</name>
</gene>